<evidence type="ECO:0000256" key="2">
    <source>
        <dbReference type="ARBA" id="ARBA00008889"/>
    </source>
</evidence>
<evidence type="ECO:0000313" key="7">
    <source>
        <dbReference type="EMBL" id="SHG33751.1"/>
    </source>
</evidence>
<dbReference type="HAMAP" id="MF_00362">
    <property type="entry name" value="Ribosomal_uL10"/>
    <property type="match status" value="1"/>
</dbReference>
<evidence type="ECO:0000313" key="8">
    <source>
        <dbReference type="Proteomes" id="UP000184076"/>
    </source>
</evidence>
<dbReference type="NCBIfam" id="NF000955">
    <property type="entry name" value="PRK00099.1-1"/>
    <property type="match status" value="1"/>
</dbReference>
<dbReference type="Gene3D" id="6.10.250.290">
    <property type="match status" value="1"/>
</dbReference>
<evidence type="ECO:0000256" key="5">
    <source>
        <dbReference type="ARBA" id="ARBA00035202"/>
    </source>
</evidence>
<dbReference type="Proteomes" id="UP000184076">
    <property type="component" value="Unassembled WGS sequence"/>
</dbReference>
<evidence type="ECO:0000256" key="1">
    <source>
        <dbReference type="ARBA" id="ARBA00002633"/>
    </source>
</evidence>
<accession>A0A1M5IZP9</accession>
<dbReference type="GO" id="GO:0070180">
    <property type="term" value="F:large ribosomal subunit rRNA binding"/>
    <property type="evidence" value="ECO:0007669"/>
    <property type="project" value="UniProtKB-UniRule"/>
</dbReference>
<dbReference type="AlphaFoldDB" id="A0A1M5IZP9"/>
<evidence type="ECO:0000256" key="3">
    <source>
        <dbReference type="ARBA" id="ARBA00022980"/>
    </source>
</evidence>
<dbReference type="InterPro" id="IPR002363">
    <property type="entry name" value="Ribosomal_uL10_CS_bac"/>
</dbReference>
<keyword evidence="6" id="KW-0694">RNA-binding</keyword>
<comment type="function">
    <text evidence="1 6">Forms part of the ribosomal stalk, playing a central role in the interaction of the ribosome with GTP-bound translation factors.</text>
</comment>
<dbReference type="STRING" id="1121391.SAMN02745206_03703"/>
<dbReference type="Gene3D" id="3.30.70.1730">
    <property type="match status" value="1"/>
</dbReference>
<keyword evidence="8" id="KW-1185">Reference proteome</keyword>
<dbReference type="GO" id="GO:0006412">
    <property type="term" value="P:translation"/>
    <property type="evidence" value="ECO:0007669"/>
    <property type="project" value="UniProtKB-UniRule"/>
</dbReference>
<keyword evidence="4 6" id="KW-0687">Ribonucleoprotein</keyword>
<protein>
    <recommendedName>
        <fullName evidence="5 6">Large ribosomal subunit protein uL10</fullName>
    </recommendedName>
</protein>
<sequence>MERAKKEQLVAELHEKLQRASAAVLTDFKGLTVAEITALRDNLAQQGVEYKVVKNTLMRIAAKGTAAEVVEPLLTGTNAVAISYQDPSALAKVLKKFAKEKDKFQIKGGVLGTKALSAQDVEALADLPSREEMLAKLLGTLNAVPTGLVRVLSGVPRAFVGVLAAIERERQQAS</sequence>
<dbReference type="PANTHER" id="PTHR11560">
    <property type="entry name" value="39S RIBOSOMAL PROTEIN L10, MITOCHONDRIAL"/>
    <property type="match status" value="1"/>
</dbReference>
<dbReference type="EMBL" id="FQVB01000064">
    <property type="protein sequence ID" value="SHG33751.1"/>
    <property type="molecule type" value="Genomic_DNA"/>
</dbReference>
<dbReference type="SUPFAM" id="SSF160369">
    <property type="entry name" value="Ribosomal protein L10-like"/>
    <property type="match status" value="1"/>
</dbReference>
<dbReference type="CDD" id="cd05797">
    <property type="entry name" value="Ribosomal_L10"/>
    <property type="match status" value="1"/>
</dbReference>
<dbReference type="InterPro" id="IPR001790">
    <property type="entry name" value="Ribosomal_uL10"/>
</dbReference>
<dbReference type="InterPro" id="IPR043141">
    <property type="entry name" value="Ribosomal_uL10-like_sf"/>
</dbReference>
<comment type="similarity">
    <text evidence="2 6">Belongs to the universal ribosomal protein uL10 family.</text>
</comment>
<organism evidence="7 8">
    <name type="scientific">Desulfacinum infernum DSM 9756</name>
    <dbReference type="NCBI Taxonomy" id="1121391"/>
    <lineage>
        <taxon>Bacteria</taxon>
        <taxon>Pseudomonadati</taxon>
        <taxon>Thermodesulfobacteriota</taxon>
        <taxon>Syntrophobacteria</taxon>
        <taxon>Syntrophobacterales</taxon>
        <taxon>Syntrophobacteraceae</taxon>
        <taxon>Desulfacinum</taxon>
    </lineage>
</organism>
<dbReference type="InterPro" id="IPR047865">
    <property type="entry name" value="Ribosomal_uL10_bac_type"/>
</dbReference>
<dbReference type="GO" id="GO:0003735">
    <property type="term" value="F:structural constituent of ribosome"/>
    <property type="evidence" value="ECO:0007669"/>
    <property type="project" value="InterPro"/>
</dbReference>
<keyword evidence="6" id="KW-0699">rRNA-binding</keyword>
<reference evidence="8" key="1">
    <citation type="submission" date="2016-11" db="EMBL/GenBank/DDBJ databases">
        <authorList>
            <person name="Varghese N."/>
            <person name="Submissions S."/>
        </authorList>
    </citation>
    <scope>NUCLEOTIDE SEQUENCE [LARGE SCALE GENOMIC DNA]</scope>
    <source>
        <strain evidence="8">DSM 9756</strain>
    </source>
</reference>
<dbReference type="OrthoDB" id="3186107at2"/>
<dbReference type="GO" id="GO:0015934">
    <property type="term" value="C:large ribosomal subunit"/>
    <property type="evidence" value="ECO:0007669"/>
    <property type="project" value="InterPro"/>
</dbReference>
<dbReference type="InterPro" id="IPR022973">
    <property type="entry name" value="Ribosomal_uL10_bac"/>
</dbReference>
<evidence type="ECO:0000256" key="4">
    <source>
        <dbReference type="ARBA" id="ARBA00023274"/>
    </source>
</evidence>
<keyword evidence="3 6" id="KW-0689">Ribosomal protein</keyword>
<dbReference type="RefSeq" id="WP_073042165.1">
    <property type="nucleotide sequence ID" value="NZ_FQVB01000064.1"/>
</dbReference>
<dbReference type="PROSITE" id="PS01109">
    <property type="entry name" value="RIBOSOMAL_L10"/>
    <property type="match status" value="1"/>
</dbReference>
<name>A0A1M5IZP9_9BACT</name>
<comment type="subunit">
    <text evidence="6">Part of the ribosomal stalk of the 50S ribosomal subunit. The N-terminus interacts with L11 and the large rRNA to form the base of the stalk. The C-terminus forms an elongated spine to which L12 dimers bind in a sequential fashion forming a multimeric L10(L12)X complex.</text>
</comment>
<evidence type="ECO:0000256" key="6">
    <source>
        <dbReference type="HAMAP-Rule" id="MF_00362"/>
    </source>
</evidence>
<proteinExistence type="inferred from homology"/>
<dbReference type="Pfam" id="PF00466">
    <property type="entry name" value="Ribosomal_L10"/>
    <property type="match status" value="1"/>
</dbReference>
<gene>
    <name evidence="6" type="primary">rplJ</name>
    <name evidence="7" type="ORF">SAMN02745206_03703</name>
</gene>